<dbReference type="EnsemblMetazoa" id="AAEL019862-RA">
    <property type="protein sequence ID" value="AAEL019862-PA"/>
    <property type="gene ID" value="AAEL019862"/>
</dbReference>
<feature type="compositionally biased region" description="Polar residues" evidence="3">
    <location>
        <begin position="3366"/>
        <end position="3388"/>
    </location>
</feature>
<feature type="compositionally biased region" description="Low complexity" evidence="3">
    <location>
        <begin position="1857"/>
        <end position="1867"/>
    </location>
</feature>
<feature type="compositionally biased region" description="Gly residues" evidence="3">
    <location>
        <begin position="2388"/>
        <end position="2406"/>
    </location>
</feature>
<dbReference type="PROSITE" id="PS50002">
    <property type="entry name" value="SH3"/>
    <property type="match status" value="1"/>
</dbReference>
<dbReference type="CDD" id="cd00174">
    <property type="entry name" value="SH3"/>
    <property type="match status" value="1"/>
</dbReference>
<evidence type="ECO:0000259" key="4">
    <source>
        <dbReference type="PROSITE" id="PS50002"/>
    </source>
</evidence>
<feature type="region of interest" description="Disordered" evidence="3">
    <location>
        <begin position="3452"/>
        <end position="3503"/>
    </location>
</feature>
<dbReference type="CDD" id="cd00160">
    <property type="entry name" value="RhoGEF"/>
    <property type="match status" value="1"/>
</dbReference>
<reference evidence="6 7" key="1">
    <citation type="submission" date="2017-06" db="EMBL/GenBank/DDBJ databases">
        <title>Aedes aegypti genome working group (AGWG) sequencing and assembly.</title>
        <authorList>
            <consortium name="Aedes aegypti Genome Working Group (AGWG)"/>
            <person name="Matthews B.J."/>
        </authorList>
    </citation>
    <scope>NUCLEOTIDE SEQUENCE [LARGE SCALE GENOMIC DNA]</scope>
    <source>
        <strain evidence="6 7">LVP_AGWG</strain>
    </source>
</reference>
<feature type="region of interest" description="Disordered" evidence="3">
    <location>
        <begin position="630"/>
        <end position="655"/>
    </location>
</feature>
<feature type="compositionally biased region" description="Basic and acidic residues" evidence="3">
    <location>
        <begin position="2791"/>
        <end position="2802"/>
    </location>
</feature>
<feature type="compositionally biased region" description="Acidic residues" evidence="3">
    <location>
        <begin position="2803"/>
        <end position="2812"/>
    </location>
</feature>
<proteinExistence type="predicted"/>
<feature type="compositionally biased region" description="Low complexity" evidence="3">
    <location>
        <begin position="2624"/>
        <end position="2642"/>
    </location>
</feature>
<feature type="compositionally biased region" description="Polar residues" evidence="3">
    <location>
        <begin position="1039"/>
        <end position="1053"/>
    </location>
</feature>
<dbReference type="Pfam" id="PF07653">
    <property type="entry name" value="SH3_2"/>
    <property type="match status" value="1"/>
</dbReference>
<feature type="compositionally biased region" description="Pro residues" evidence="3">
    <location>
        <begin position="847"/>
        <end position="856"/>
    </location>
</feature>
<dbReference type="OrthoDB" id="660555at2759"/>
<feature type="compositionally biased region" description="Low complexity" evidence="3">
    <location>
        <begin position="2039"/>
        <end position="2054"/>
    </location>
</feature>
<feature type="compositionally biased region" description="Basic and acidic residues" evidence="3">
    <location>
        <begin position="910"/>
        <end position="928"/>
    </location>
</feature>
<evidence type="ECO:0000259" key="5">
    <source>
        <dbReference type="PROSITE" id="PS50010"/>
    </source>
</evidence>
<dbReference type="GO" id="GO:0005085">
    <property type="term" value="F:guanyl-nucleotide exchange factor activity"/>
    <property type="evidence" value="ECO:0007669"/>
    <property type="project" value="InterPro"/>
</dbReference>
<evidence type="ECO:0000256" key="2">
    <source>
        <dbReference type="PROSITE-ProRule" id="PRU00192"/>
    </source>
</evidence>
<feature type="compositionally biased region" description="Polar residues" evidence="3">
    <location>
        <begin position="2769"/>
        <end position="2786"/>
    </location>
</feature>
<accession>A0A903V8T9</accession>
<feature type="region of interest" description="Disordered" evidence="3">
    <location>
        <begin position="761"/>
        <end position="1176"/>
    </location>
</feature>
<feature type="compositionally biased region" description="Low complexity" evidence="3">
    <location>
        <begin position="2407"/>
        <end position="2429"/>
    </location>
</feature>
<feature type="compositionally biased region" description="Polar residues" evidence="3">
    <location>
        <begin position="2473"/>
        <end position="2490"/>
    </location>
</feature>
<evidence type="ECO:0000313" key="7">
    <source>
        <dbReference type="Proteomes" id="UP000008820"/>
    </source>
</evidence>
<feature type="compositionally biased region" description="Basic and acidic residues" evidence="3">
    <location>
        <begin position="1844"/>
        <end position="1853"/>
    </location>
</feature>
<dbReference type="SMART" id="SM00233">
    <property type="entry name" value="PH"/>
    <property type="match status" value="1"/>
</dbReference>
<sequence>MNLHKLSKRHSIHSMQQQPGRQPPDEPGAKAVDAGASTSASGAASKQRKKGKFRLKERSSSSVRERFVNDPAYTEDVRHLALPMRRNSGPENVDHQQQARKFYTIPKKKSNSVGKDYLRGSGYSVEAGDVGRDPGGAYNMQVKVRRKKYNYHNSSEMLRFNADESSSSDNVRGGASGRSSTLERRGRSLDRRSACEERWFEKEGEDEDDGRGRNRNLIRRQNAAVDEGVQEEIGVDEKDGRSKLQIGKRFLKGEIGIKSFNYYLLKEGLKSSKKNLLKQRSAPAEGGAVGGGGLSKSEENIYEEIYFEEKPNDPSDEKIQFLDCELCVQQCSNSNCEACHSHVSKHKLQEHHHHQQKQLEKQNIYEQLKQIPPPPGPVAGPQHQPQYKAVKSLDIDDLNMYHSSSSTYGTATSNVLQYQSYNPNNPNVFKIETTPVAFGCEYNPIQQIYYKTQYGTLPGASVMTGQQRHHIYQQPQNLISTNSDFYQEISRKKSSSSSDSLQARMQRELYQQANLYYYQREAAAAQSVQPQDSSKIYKTSSNASILSETSARSENSLKQPRTGNMSDSSLGDSLFSYPANRRYFGSSESCRFASECRRCSLDVDKCSFSDTCRYDCRNCDCSSSYFSSDFDDTGTGRKSHSRQSGNNPGQDNYNVPAYAEDFMKHVSNVKRNQLGSSSYPQHSQQPKQTPSGKIYETPTTYAGISKKAPFHREHTYEALKSNPYGSTGIKTTHKYDENTKLSISHSHELLLSPSRNKFPIEGNYSPRLGPKSSNTLPASIPSKAKSTEFGQLPSGVPTSTSREVDTLPKSFTTTGSPRATLSNLNHDYAEITQLPSSKPKPKEQKQTPPPPLPPTSTHPKRSTIKYTAPQPPKSATTQPNASTTSARRQAPPIPTNPPLDPTQPPASCTDGRDKSLPRRDRAEFERSKRGAAAAVAATIQDVTQVPPALTPQSKRKQELSTGQQQHLAPKKELVKKKMQQQASEKEEDDGNFTDDEDDEVFLSDKVVYEKPKYGSGRKQNPPPKEQITTNKAPLVASAPTASASGQAVTGSNFSSQPPTTTSSSLSSSSSSAAPASAPQTTTTTTTASVPASQKAAPQMMARSKHREHQPEAPTTTLDGGVAGSGPASKQHSNESESLRSSQATLEDDDAAESASDLVRKSDEPTDVDVFGGGYDAGSTIAATMQLHQQRMIKTKSSPEALSTDLAVSGEASEQQQPPVLSSGRLAASAAGCSNSQDKNVAQASEVSPSHSKSKEANISPNRPDEAVDFADPNHPRSKPTDEQDDGRLIGNDECDIIDFPLPEIPVKQDPTSSDNSFLTATDGNDTAWDDAQASPALVKRSNSSEHTANLDLLKADSAAEQEMHYRNSNDKPTYLFGENLKKNEIFLNKSGWVQVSQPPQYPGDRNVRAKSFQSELAGPRTSRKYVEYNENRYGKGSKLEDLINRNEARRSQVQKVQRQDNVTILKIDPQLSSGGRPICLPIKRNLADNSPPPVTPILSPPPAFQDSTQKTRLSDIKPGTRIFLSVVDNENRNPKGMVFSRSFEYDNRRYTTPIATSQHRTQNQSYLGNFSKSFDFDTSLISPMPKTTDQPFIRRNKSPTPAFSTLTGNSPNYLTKKEKPNSNPQLITSDKSPIFPKAIPGSSVTSSGYESLKRFGDKNKSFDAQMMSSSIAAAGQRSRRSQFTTKANSTPGLPSYGFRSDSVGNNRLNSCDSGARSDYSNDGVEDDEENVSDDQSSSLALSYKSSTSYMNQMKGRAGLFGSSGSGNTLTAHSALKPQRSLTPERLYDNDEYGSMRNLKKQRSLTPEKRSRTPDDRSKPRTKGDMNSSQSSLVSRQSSGSRSSTLERRYDEAYMRTSSRSSSSSSYSGDEAHGSSFRRSQLRGPAVRPNVVAGDYKIRRSRSLQLSERSPSRQQVPAVGVAALPHKVVVRLGNIPNKERPAYTSTRKVTGSQLLTQPDSVYPRVSPSSTLDRLRRETASHTIVDVQDKSKSFDNNNYGAYEYEYDKSKSFDENYGVESDKRGYVATEGRSYSHDRVFGSTGTSSSNEYSQSSTSRNRSPQTYGSRLYEHDLQPQQQYDVSRMSRSPIINYNQRRVIARERSPVPGASKPMLGQHYQKPSDLYLMRNLTPDSEYDDRITPDFGDGQASTSVTIAPTTTAAAAAAFKEAELVKKFLYATKNKQLQRESRNVVVPPAGTPSTGSCTASSCDFWPHCGVTSTLTVEQNQLTKSGSENCLNRRSIGAGGDIASYATGLLSTSGGGTGGEVIVIGAKSGATLVPIKANSYGGVGHHPLKKQKNIEIHDRDLPTVIGGGGPSRYIYGPSRPAIVKANSITFLGEHEMPITRDRVSKSFSHQGSTSAMTTTTSSAILAKQDSTSSKSNYSLADQGSAGGRTKGHYSGSGGGGGSSNSSVKSNSSNYKVNRSPSNKSNPPGPGGNNHRYSGSGSGAGGGMANTSSVDKAGSGSDGRERKARSTYSTSTTKPHRASSSSSIKRKFEMKLKSRSLPKSFMRYSNLTSDDLELSAIFSPNSPLQLRAVSSPSLTEPTPPATVLRDQPDDSHVTKTADSRNVANHIHHHNQPQTKTALLSANQKNLHHSQQASESVLQKFKKTFSQFKPAKGVPPVLASANSNSLSSSTSSSNSNHPHHLIVNSGMSLDGRSQERPVLPPPPPVQSQQTSHHHRFGPLIWRSSKERRKTKSHRRDKCNSGDSGIQVELEADEQLLPDAGIDGTDPISPNSVTVRRANSAKVSTSGGPSLLKHKLSLKGSNKENVANISRLSGKSRSQPSGLDRLAGDDHDTRLSETDSDDENDDGVDQRRHDPRRGIRESEPVFAEVLFSFRPVGPQELALEKGALVEVLRREAGPWWWGRIKSDAILSDEREEQDRTVDNSDCGWFPMDFVKLLPTYNKPKQIIIINNSSNSGLEEAGIQNGDMGKNCDMLQDGAATMLPTELDGASAPNEPMGGASQEQTKENVIKELLETEINFVKLLNSLCLGYIKPLREREDVFPAESVNIIFSNLEKIWRFQQTFLDALRIAVPANRIGEVFLEYQSAFMIYSAYCNSYPRALMELENYTNNKEACTILESCRVSQNLPELPLSAHLLAPIQRICRYPLHLSELVKHTPTRKELLPLLNLRKCTKSDLETMDCREVFELALTAMKRVTEMVNEGKRHSEYLSRMQSRFENFQGPSINVHSTRLFLQTDAIRMTPNLWNNTYTLFLFDRQLIYCKKDLLKRTNYIYKGRIFLDNCRILNLPDGKMFGVTLKNALRLYCDTRNKWFDFCFRSSSSKLRFLNTLSAERQFCGESLFVSELDGACVDDDNLSDREYFPFNDEKEGCSNTDTETSNGTDLTDSMQFLLGNMSQSARTSNCSVLKESPTNIGGKQSGNTLPKKSRKSSKEQQQQQQPVEYNSHSLGRRKLGNWFRKAKSTNSTPSQSPTHHPMALSLAAVNHVGASDSSSASSPGLGYHHQRTLSALSTGNGSNPSSLAKGKSKDNLMTQSSIISS</sequence>
<feature type="compositionally biased region" description="Polar residues" evidence="3">
    <location>
        <begin position="2372"/>
        <end position="2385"/>
    </location>
</feature>
<feature type="compositionally biased region" description="Polar residues" evidence="3">
    <location>
        <begin position="1681"/>
        <end position="1692"/>
    </location>
</feature>
<dbReference type="SUPFAM" id="SSF50729">
    <property type="entry name" value="PH domain-like"/>
    <property type="match status" value="1"/>
</dbReference>
<feature type="compositionally biased region" description="Polar residues" evidence="3">
    <location>
        <begin position="1702"/>
        <end position="1712"/>
    </location>
</feature>
<feature type="compositionally biased region" description="Low complexity" evidence="3">
    <location>
        <begin position="1827"/>
        <end position="1843"/>
    </location>
</feature>
<feature type="compositionally biased region" description="Polar residues" evidence="3">
    <location>
        <begin position="642"/>
        <end position="653"/>
    </location>
</feature>
<feature type="compositionally biased region" description="Basic and acidic residues" evidence="3">
    <location>
        <begin position="54"/>
        <end position="67"/>
    </location>
</feature>
<feature type="compositionally biased region" description="Basic residues" evidence="3">
    <location>
        <begin position="1"/>
        <end position="12"/>
    </location>
</feature>
<dbReference type="PANTHER" id="PTHR45834:SF3">
    <property type="entry name" value="RHO GUANINE NUCLEOTIDE EXCHANGE FACTOR 3, ISOFORM L"/>
    <property type="match status" value="1"/>
</dbReference>
<protein>
    <submittedName>
        <fullName evidence="6">Uncharacterized protein</fullName>
    </submittedName>
</protein>
<feature type="compositionally biased region" description="Basic residues" evidence="3">
    <location>
        <begin position="2691"/>
        <end position="2702"/>
    </location>
</feature>
<feature type="compositionally biased region" description="Low complexity" evidence="3">
    <location>
        <begin position="1220"/>
        <end position="1233"/>
    </location>
</feature>
<feature type="region of interest" description="Disordered" evidence="3">
    <location>
        <begin position="673"/>
        <end position="697"/>
    </location>
</feature>
<feature type="region of interest" description="Disordered" evidence="3">
    <location>
        <begin position="2346"/>
        <end position="2494"/>
    </location>
</feature>
<feature type="region of interest" description="Disordered" evidence="3">
    <location>
        <begin position="1670"/>
        <end position="1739"/>
    </location>
</feature>
<feature type="compositionally biased region" description="Polar residues" evidence="3">
    <location>
        <begin position="3493"/>
        <end position="3503"/>
    </location>
</feature>
<dbReference type="InterPro" id="IPR035899">
    <property type="entry name" value="DBL_dom_sf"/>
</dbReference>
<name>A0A903V8T9_AEDAE</name>
<feature type="compositionally biased region" description="Pro residues" evidence="3">
    <location>
        <begin position="891"/>
        <end position="904"/>
    </location>
</feature>
<feature type="domain" description="DH" evidence="5">
    <location>
        <begin position="2969"/>
        <end position="3167"/>
    </location>
</feature>
<organism evidence="6 7">
    <name type="scientific">Aedes aegypti</name>
    <name type="common">Yellowfever mosquito</name>
    <name type="synonym">Culex aegypti</name>
    <dbReference type="NCBI Taxonomy" id="7159"/>
    <lineage>
        <taxon>Eukaryota</taxon>
        <taxon>Metazoa</taxon>
        <taxon>Ecdysozoa</taxon>
        <taxon>Arthropoda</taxon>
        <taxon>Hexapoda</taxon>
        <taxon>Insecta</taxon>
        <taxon>Pterygota</taxon>
        <taxon>Neoptera</taxon>
        <taxon>Endopterygota</taxon>
        <taxon>Diptera</taxon>
        <taxon>Nematocera</taxon>
        <taxon>Culicoidea</taxon>
        <taxon>Culicidae</taxon>
        <taxon>Culicinae</taxon>
        <taxon>Aedini</taxon>
        <taxon>Aedes</taxon>
        <taxon>Stegomyia</taxon>
    </lineage>
</organism>
<feature type="region of interest" description="Disordered" evidence="3">
    <location>
        <begin position="1585"/>
        <end position="1634"/>
    </location>
</feature>
<feature type="compositionally biased region" description="Polar residues" evidence="3">
    <location>
        <begin position="809"/>
        <end position="825"/>
    </location>
</feature>
<dbReference type="InterPro" id="IPR000219">
    <property type="entry name" value="DH_dom"/>
</dbReference>
<evidence type="ECO:0000313" key="6">
    <source>
        <dbReference type="EnsemblMetazoa" id="AAEL019862-PA"/>
    </source>
</evidence>
<feature type="region of interest" description="Disordered" evidence="3">
    <location>
        <begin position="2536"/>
        <end position="2562"/>
    </location>
</feature>
<feature type="compositionally biased region" description="Polar residues" evidence="3">
    <location>
        <begin position="1598"/>
        <end position="1613"/>
    </location>
</feature>
<dbReference type="CDD" id="cd01224">
    <property type="entry name" value="PH_Collybistin_ASEF"/>
    <property type="match status" value="1"/>
</dbReference>
<dbReference type="Gene3D" id="2.30.30.40">
    <property type="entry name" value="SH3 Domains"/>
    <property type="match status" value="1"/>
</dbReference>
<feature type="compositionally biased region" description="Basic and acidic residues" evidence="3">
    <location>
        <begin position="2813"/>
        <end position="2824"/>
    </location>
</feature>
<feature type="region of interest" description="Disordered" evidence="3">
    <location>
        <begin position="3366"/>
        <end position="3415"/>
    </location>
</feature>
<feature type="region of interest" description="Disordered" evidence="3">
    <location>
        <begin position="547"/>
        <end position="570"/>
    </location>
</feature>
<dbReference type="InterPro" id="IPR036028">
    <property type="entry name" value="SH3-like_dom_sf"/>
</dbReference>
<dbReference type="GO" id="GO:0005829">
    <property type="term" value="C:cytosol"/>
    <property type="evidence" value="ECO:0007669"/>
    <property type="project" value="TreeGrafter"/>
</dbReference>
<feature type="compositionally biased region" description="Low complexity" evidence="3">
    <location>
        <begin position="34"/>
        <end position="45"/>
    </location>
</feature>
<evidence type="ECO:0000256" key="1">
    <source>
        <dbReference type="ARBA" id="ARBA00022443"/>
    </source>
</evidence>
<dbReference type="Pfam" id="PF22697">
    <property type="entry name" value="SOS1_NGEF_PH"/>
    <property type="match status" value="1"/>
</dbReference>
<dbReference type="Pfam" id="PF00621">
    <property type="entry name" value="RhoGEF"/>
    <property type="match status" value="1"/>
</dbReference>
<dbReference type="InterPro" id="IPR011993">
    <property type="entry name" value="PH-like_dom_sf"/>
</dbReference>
<dbReference type="SUPFAM" id="SSF48065">
    <property type="entry name" value="DBL homology domain (DH-domain)"/>
    <property type="match status" value="1"/>
</dbReference>
<dbReference type="PROSITE" id="PS50010">
    <property type="entry name" value="DH_2"/>
    <property type="match status" value="1"/>
</dbReference>
<dbReference type="Gene3D" id="2.30.29.30">
    <property type="entry name" value="Pleckstrin-homology domain (PH domain)/Phosphotyrosine-binding domain (PTB)"/>
    <property type="match status" value="1"/>
</dbReference>
<feature type="compositionally biased region" description="Polar residues" evidence="3">
    <location>
        <begin position="3470"/>
        <end position="3484"/>
    </location>
</feature>
<gene>
    <name evidence="6" type="primary">5577573</name>
</gene>
<feature type="compositionally biased region" description="Low complexity" evidence="3">
    <location>
        <begin position="1054"/>
        <end position="1093"/>
    </location>
</feature>
<feature type="compositionally biased region" description="Polar residues" evidence="3">
    <location>
        <begin position="1234"/>
        <end position="1260"/>
    </location>
</feature>
<feature type="compositionally biased region" description="Polar residues" evidence="3">
    <location>
        <begin position="1621"/>
        <end position="1631"/>
    </location>
</feature>
<dbReference type="InterPro" id="IPR055251">
    <property type="entry name" value="SOS1_NGEF_PH"/>
</dbReference>
<dbReference type="SMART" id="SM00326">
    <property type="entry name" value="SH3"/>
    <property type="match status" value="1"/>
</dbReference>
<keyword evidence="7" id="KW-1185">Reference proteome</keyword>
<dbReference type="Proteomes" id="UP000008820">
    <property type="component" value="Chromosome 2"/>
</dbReference>
<dbReference type="InterPro" id="IPR001452">
    <property type="entry name" value="SH3_domain"/>
</dbReference>
<dbReference type="InterPro" id="IPR053086">
    <property type="entry name" value="RhoGEF_domain"/>
</dbReference>
<dbReference type="Gene3D" id="1.20.900.10">
    <property type="entry name" value="Dbl homology (DH) domain"/>
    <property type="match status" value="1"/>
</dbReference>
<dbReference type="SMART" id="SM00325">
    <property type="entry name" value="RhoGEF"/>
    <property type="match status" value="1"/>
</dbReference>
<feature type="compositionally biased region" description="Basic and acidic residues" evidence="3">
    <location>
        <begin position="1805"/>
        <end position="1823"/>
    </location>
</feature>
<feature type="compositionally biased region" description="Acidic residues" evidence="3">
    <location>
        <begin position="1723"/>
        <end position="1732"/>
    </location>
</feature>
<reference evidence="6" key="2">
    <citation type="submission" date="2022-10" db="UniProtKB">
        <authorList>
            <consortium name="EnsemblMetazoa"/>
        </authorList>
    </citation>
    <scope>IDENTIFICATION</scope>
    <source>
        <strain evidence="6">LVP_AGWG</strain>
    </source>
</reference>
<feature type="domain" description="SH3" evidence="4">
    <location>
        <begin position="2827"/>
        <end position="2904"/>
    </location>
</feature>
<feature type="region of interest" description="Disordered" evidence="3">
    <location>
        <begin position="1"/>
        <end position="67"/>
    </location>
</feature>
<feature type="region of interest" description="Disordered" evidence="3">
    <location>
        <begin position="2033"/>
        <end position="2061"/>
    </location>
</feature>
<dbReference type="PANTHER" id="PTHR45834">
    <property type="entry name" value="RHO GUANINE NUCLEOTIDE EXCHANGE FACTOR 9-RELATED"/>
    <property type="match status" value="1"/>
</dbReference>
<feature type="compositionally biased region" description="Acidic residues" evidence="3">
    <location>
        <begin position="985"/>
        <end position="1001"/>
    </location>
</feature>
<feature type="region of interest" description="Disordered" evidence="3">
    <location>
        <begin position="1956"/>
        <end position="1975"/>
    </location>
</feature>
<feature type="compositionally biased region" description="Polar residues" evidence="3">
    <location>
        <begin position="873"/>
        <end position="887"/>
    </location>
</feature>
<feature type="region of interest" description="Disordered" evidence="3">
    <location>
        <begin position="2617"/>
        <end position="2824"/>
    </location>
</feature>
<feature type="compositionally biased region" description="Basic and acidic residues" evidence="3">
    <location>
        <begin position="2553"/>
        <end position="2562"/>
    </location>
</feature>
<dbReference type="InterPro" id="IPR001849">
    <property type="entry name" value="PH_domain"/>
</dbReference>
<feature type="compositionally biased region" description="Basic and acidic residues" evidence="3">
    <location>
        <begin position="1271"/>
        <end position="1287"/>
    </location>
</feature>
<dbReference type="SUPFAM" id="SSF50044">
    <property type="entry name" value="SH3-domain"/>
    <property type="match status" value="1"/>
</dbReference>
<feature type="region of interest" description="Disordered" evidence="3">
    <location>
        <begin position="160"/>
        <end position="188"/>
    </location>
</feature>
<feature type="region of interest" description="Disordered" evidence="3">
    <location>
        <begin position="1188"/>
        <end position="1293"/>
    </location>
</feature>
<feature type="region of interest" description="Disordered" evidence="3">
    <location>
        <begin position="1770"/>
        <end position="1893"/>
    </location>
</feature>
<keyword evidence="1 2" id="KW-0728">SH3 domain</keyword>
<feature type="compositionally biased region" description="Low complexity" evidence="3">
    <location>
        <begin position="2356"/>
        <end position="2367"/>
    </location>
</feature>
<evidence type="ECO:0000256" key="3">
    <source>
        <dbReference type="SAM" id="MobiDB-lite"/>
    </source>
</evidence>